<organism evidence="1 2">
    <name type="scientific">Stephania yunnanensis</name>
    <dbReference type="NCBI Taxonomy" id="152371"/>
    <lineage>
        <taxon>Eukaryota</taxon>
        <taxon>Viridiplantae</taxon>
        <taxon>Streptophyta</taxon>
        <taxon>Embryophyta</taxon>
        <taxon>Tracheophyta</taxon>
        <taxon>Spermatophyta</taxon>
        <taxon>Magnoliopsida</taxon>
        <taxon>Ranunculales</taxon>
        <taxon>Menispermaceae</taxon>
        <taxon>Menispermoideae</taxon>
        <taxon>Cissampelideae</taxon>
        <taxon>Stephania</taxon>
    </lineage>
</organism>
<proteinExistence type="predicted"/>
<dbReference type="AlphaFoldDB" id="A0AAP0J937"/>
<dbReference type="Proteomes" id="UP001420932">
    <property type="component" value="Unassembled WGS sequence"/>
</dbReference>
<comment type="caution">
    <text evidence="1">The sequence shown here is derived from an EMBL/GenBank/DDBJ whole genome shotgun (WGS) entry which is preliminary data.</text>
</comment>
<reference evidence="1 2" key="1">
    <citation type="submission" date="2024-01" db="EMBL/GenBank/DDBJ databases">
        <title>Genome assemblies of Stephania.</title>
        <authorList>
            <person name="Yang L."/>
        </authorList>
    </citation>
    <scope>NUCLEOTIDE SEQUENCE [LARGE SCALE GENOMIC DNA]</scope>
    <source>
        <strain evidence="1">YNDBR</strain>
        <tissue evidence="1">Leaf</tissue>
    </source>
</reference>
<evidence type="ECO:0000313" key="1">
    <source>
        <dbReference type="EMBL" id="KAK9128552.1"/>
    </source>
</evidence>
<dbReference type="EMBL" id="JBBNAF010000007">
    <property type="protein sequence ID" value="KAK9128552.1"/>
    <property type="molecule type" value="Genomic_DNA"/>
</dbReference>
<evidence type="ECO:0000313" key="2">
    <source>
        <dbReference type="Proteomes" id="UP001420932"/>
    </source>
</evidence>
<protein>
    <submittedName>
        <fullName evidence="1">Uncharacterized protein</fullName>
    </submittedName>
</protein>
<keyword evidence="2" id="KW-1185">Reference proteome</keyword>
<name>A0AAP0J937_9MAGN</name>
<sequence>MQLRVEFSFGEKPEKEYCDNEKLVSEKEVDGILLLRNDSKVDLIFFKEDSDDLDKGPKFDNDEHDFVEDKVNFVVRFSDDDVKPIFEDKVVPNQKYREKMKIQSRIFSNRGRIMKMEMNKILW</sequence>
<gene>
    <name evidence="1" type="ORF">Syun_017349</name>
</gene>
<accession>A0AAP0J937</accession>